<reference evidence="1" key="1">
    <citation type="submission" date="2021-06" db="EMBL/GenBank/DDBJ databases">
        <title>Parelaphostrongylus tenuis whole genome reference sequence.</title>
        <authorList>
            <person name="Garwood T.J."/>
            <person name="Larsen P.A."/>
            <person name="Fountain-Jones N.M."/>
            <person name="Garbe J.R."/>
            <person name="Macchietto M.G."/>
            <person name="Kania S.A."/>
            <person name="Gerhold R.W."/>
            <person name="Richards J.E."/>
            <person name="Wolf T.M."/>
        </authorList>
    </citation>
    <scope>NUCLEOTIDE SEQUENCE</scope>
    <source>
        <strain evidence="1">MNPRO001-30</strain>
        <tissue evidence="1">Meninges</tissue>
    </source>
</reference>
<proteinExistence type="predicted"/>
<dbReference type="Proteomes" id="UP001196413">
    <property type="component" value="Unassembled WGS sequence"/>
</dbReference>
<evidence type="ECO:0000313" key="1">
    <source>
        <dbReference type="EMBL" id="KAJ1357791.1"/>
    </source>
</evidence>
<keyword evidence="2" id="KW-1185">Reference proteome</keyword>
<sequence>MSVSVFSSIRIQWSEVLAYVKASGCGVLAEHFVIYHHLSESNVPATAHSDNRHAERDVIFEPFDVVGHLVADIYMEGYCTAGTEYNVGGFVLLVIVVWGSLKNNENHLERYNDIFNKQIRSNILKEVYDNDIPPNSRVHYMPHQAVLTPNKQQPNSE</sequence>
<dbReference type="EMBL" id="JAHQIW010003238">
    <property type="protein sequence ID" value="KAJ1357791.1"/>
    <property type="molecule type" value="Genomic_DNA"/>
</dbReference>
<evidence type="ECO:0000313" key="2">
    <source>
        <dbReference type="Proteomes" id="UP001196413"/>
    </source>
</evidence>
<name>A0AAD5QSV6_PARTN</name>
<dbReference type="AlphaFoldDB" id="A0AAD5QSV6"/>
<accession>A0AAD5QSV6</accession>
<gene>
    <name evidence="1" type="ORF">KIN20_016023</name>
</gene>
<organism evidence="1 2">
    <name type="scientific">Parelaphostrongylus tenuis</name>
    <name type="common">Meningeal worm</name>
    <dbReference type="NCBI Taxonomy" id="148309"/>
    <lineage>
        <taxon>Eukaryota</taxon>
        <taxon>Metazoa</taxon>
        <taxon>Ecdysozoa</taxon>
        <taxon>Nematoda</taxon>
        <taxon>Chromadorea</taxon>
        <taxon>Rhabditida</taxon>
        <taxon>Rhabditina</taxon>
        <taxon>Rhabditomorpha</taxon>
        <taxon>Strongyloidea</taxon>
        <taxon>Metastrongylidae</taxon>
        <taxon>Parelaphostrongylus</taxon>
    </lineage>
</organism>
<comment type="caution">
    <text evidence="1">The sequence shown here is derived from an EMBL/GenBank/DDBJ whole genome shotgun (WGS) entry which is preliminary data.</text>
</comment>
<protein>
    <submittedName>
        <fullName evidence="1">Uncharacterized protein</fullName>
    </submittedName>
</protein>